<name>A0AAJ1AKB1_9BACT</name>
<comment type="caution">
    <text evidence="1">The sequence shown here is derived from an EMBL/GenBank/DDBJ whole genome shotgun (WGS) entry which is preliminary data.</text>
</comment>
<evidence type="ECO:0000313" key="2">
    <source>
        <dbReference type="Proteomes" id="UP001197609"/>
    </source>
</evidence>
<organism evidence="1 2">
    <name type="scientific">Candidatus Methylomirabilis tolerans</name>
    <dbReference type="NCBI Taxonomy" id="3123416"/>
    <lineage>
        <taxon>Bacteria</taxon>
        <taxon>Candidatus Methylomirabilota</taxon>
        <taxon>Candidatus Methylomirabilia</taxon>
        <taxon>Candidatus Methylomirabilales</taxon>
        <taxon>Candidatus Methylomirabilaceae</taxon>
        <taxon>Candidatus Methylomirabilis</taxon>
    </lineage>
</organism>
<protein>
    <submittedName>
        <fullName evidence="1">Uncharacterized protein</fullName>
    </submittedName>
</protein>
<dbReference type="Proteomes" id="UP001197609">
    <property type="component" value="Unassembled WGS sequence"/>
</dbReference>
<dbReference type="AlphaFoldDB" id="A0AAJ1AKB1"/>
<gene>
    <name evidence="1" type="ORF">K8G79_07515</name>
</gene>
<accession>A0AAJ1AKB1</accession>
<reference evidence="1 2" key="1">
    <citation type="journal article" date="2021" name="bioRxiv">
        <title>Unraveling nitrogen, sulfur and carbon metabolic pathways and microbial community transcriptional responses to substrate deprivation and toxicity stresses in a bioreactor mimicking anoxic brackish coastal sediment conditions.</title>
        <authorList>
            <person name="Martins P.D."/>
            <person name="Echeveste M.J."/>
            <person name="Arshad A."/>
            <person name="Kurth J."/>
            <person name="Ouboter H."/>
            <person name="Jetten M.S.M."/>
            <person name="Welte C.U."/>
        </authorList>
    </citation>
    <scope>NUCLEOTIDE SEQUENCE [LARGE SCALE GENOMIC DNA]</scope>
    <source>
        <strain evidence="1">MAG_38</strain>
    </source>
</reference>
<evidence type="ECO:0000313" key="1">
    <source>
        <dbReference type="EMBL" id="MBZ0159966.1"/>
    </source>
</evidence>
<dbReference type="EMBL" id="JAIOIU010000091">
    <property type="protein sequence ID" value="MBZ0159966.1"/>
    <property type="molecule type" value="Genomic_DNA"/>
</dbReference>
<proteinExistence type="predicted"/>
<sequence>MLTVKQSRARPLEALVFVLMLLLFAFAAGLHSMHNIGHLNQAAQCAVASASTHLAGTAVESVILEIPALPLEIVPGTRFTDPSIACLGPAHGRAPPSCTA</sequence>